<dbReference type="GO" id="GO:0005654">
    <property type="term" value="C:nucleoplasm"/>
    <property type="evidence" value="ECO:0007669"/>
    <property type="project" value="UniProtKB-SubCell"/>
</dbReference>
<feature type="compositionally biased region" description="Acidic residues" evidence="7">
    <location>
        <begin position="243"/>
        <end position="264"/>
    </location>
</feature>
<dbReference type="GO" id="GO:0006364">
    <property type="term" value="P:rRNA processing"/>
    <property type="evidence" value="ECO:0007669"/>
    <property type="project" value="TreeGrafter"/>
</dbReference>
<protein>
    <recommendedName>
        <fullName evidence="4">Ribosome biogenesis protein NOP53</fullName>
    </recommendedName>
</protein>
<name>A0AAV5V163_9BILA</name>
<dbReference type="Pfam" id="PF07767">
    <property type="entry name" value="Nop53"/>
    <property type="match status" value="1"/>
</dbReference>
<dbReference type="PIRSF" id="PIRSF017302">
    <property type="entry name" value="Gltscr2"/>
    <property type="match status" value="1"/>
</dbReference>
<keyword evidence="5" id="KW-0690">Ribosome biogenesis</keyword>
<reference evidence="8" key="1">
    <citation type="submission" date="2023-10" db="EMBL/GenBank/DDBJ databases">
        <title>Genome assembly of Pristionchus species.</title>
        <authorList>
            <person name="Yoshida K."/>
            <person name="Sommer R.J."/>
        </authorList>
    </citation>
    <scope>NUCLEOTIDE SEQUENCE</scope>
    <source>
        <strain evidence="8">RS5133</strain>
    </source>
</reference>
<keyword evidence="9" id="KW-1185">Reference proteome</keyword>
<evidence type="ECO:0000256" key="4">
    <source>
        <dbReference type="ARBA" id="ARBA00018339"/>
    </source>
</evidence>
<dbReference type="GO" id="GO:0005730">
    <property type="term" value="C:nucleolus"/>
    <property type="evidence" value="ECO:0007669"/>
    <property type="project" value="UniProtKB-SubCell"/>
</dbReference>
<gene>
    <name evidence="8" type="ORF">PFISCL1PPCAC_2847</name>
</gene>
<organism evidence="8 9">
    <name type="scientific">Pristionchus fissidentatus</name>
    <dbReference type="NCBI Taxonomy" id="1538716"/>
    <lineage>
        <taxon>Eukaryota</taxon>
        <taxon>Metazoa</taxon>
        <taxon>Ecdysozoa</taxon>
        <taxon>Nematoda</taxon>
        <taxon>Chromadorea</taxon>
        <taxon>Rhabditida</taxon>
        <taxon>Rhabditina</taxon>
        <taxon>Diplogasteromorpha</taxon>
        <taxon>Diplogasteroidea</taxon>
        <taxon>Neodiplogasteridae</taxon>
        <taxon>Pristionchus</taxon>
    </lineage>
</organism>
<dbReference type="AlphaFoldDB" id="A0AAV5V163"/>
<evidence type="ECO:0000256" key="1">
    <source>
        <dbReference type="ARBA" id="ARBA00004604"/>
    </source>
</evidence>
<dbReference type="PANTHER" id="PTHR14211:SF7">
    <property type="entry name" value="RIBOSOME BIOGENESIS PROTEIN NOP53"/>
    <property type="match status" value="1"/>
</dbReference>
<comment type="subcellular location">
    <subcellularLocation>
        <location evidence="1">Nucleus</location>
        <location evidence="1">Nucleolus</location>
    </subcellularLocation>
    <subcellularLocation>
        <location evidence="2">Nucleus</location>
        <location evidence="2">Nucleoplasm</location>
    </subcellularLocation>
</comment>
<evidence type="ECO:0000313" key="9">
    <source>
        <dbReference type="Proteomes" id="UP001432322"/>
    </source>
</evidence>
<evidence type="ECO:0000256" key="5">
    <source>
        <dbReference type="ARBA" id="ARBA00022517"/>
    </source>
</evidence>
<dbReference type="Proteomes" id="UP001432322">
    <property type="component" value="Unassembled WGS sequence"/>
</dbReference>
<evidence type="ECO:0000256" key="2">
    <source>
        <dbReference type="ARBA" id="ARBA00004642"/>
    </source>
</evidence>
<evidence type="ECO:0000256" key="3">
    <source>
        <dbReference type="ARBA" id="ARBA00008838"/>
    </source>
</evidence>
<proteinExistence type="inferred from homology"/>
<feature type="region of interest" description="Disordered" evidence="7">
    <location>
        <begin position="218"/>
        <end position="311"/>
    </location>
</feature>
<dbReference type="GO" id="GO:0000027">
    <property type="term" value="P:ribosomal large subunit assembly"/>
    <property type="evidence" value="ECO:0007669"/>
    <property type="project" value="TreeGrafter"/>
</dbReference>
<comment type="caution">
    <text evidence="8">The sequence shown here is derived from an EMBL/GenBank/DDBJ whole genome shotgun (WGS) entry which is preliminary data.</text>
</comment>
<dbReference type="GO" id="GO:0008097">
    <property type="term" value="F:5S rRNA binding"/>
    <property type="evidence" value="ECO:0007669"/>
    <property type="project" value="TreeGrafter"/>
</dbReference>
<comment type="similarity">
    <text evidence="3">Belongs to the NOP53 family.</text>
</comment>
<dbReference type="PANTHER" id="PTHR14211">
    <property type="entry name" value="GLIOMA SUPPRESSOR CANDIDATE REGION GENE 2"/>
    <property type="match status" value="1"/>
</dbReference>
<evidence type="ECO:0000256" key="6">
    <source>
        <dbReference type="ARBA" id="ARBA00023242"/>
    </source>
</evidence>
<dbReference type="InterPro" id="IPR011687">
    <property type="entry name" value="Nop53/GLTSCR2"/>
</dbReference>
<sequence length="437" mass="50696">FRMGKKRSAASRVSRNKKAYWRKGTDVKDVEEGMSKAAFDKQDGQAAVSMRTDDELFVVDREAREPDPRENLTQKKKGMLDRILKRVDEPIPEPKAGKKPTIPKATKNMFKRKEPKKIEAAKVDIWATDLEAKVDLNDPDGARHYKETLKLTRAKQPRSVTDKVSVLRAIAIPDAGASYNPDLDEYSEFVNRLVEDEKRVIKKDEKYERRRALPKGMKMCTAAEHRREMMEGLGVLEGKKKEEEDEEEPATSAEEEAEAMEVVEESGKKSKKGGEKKLENEKALPKTKKQRRKEGEKEMADRKKTKEQRVKELEQSVFKVKKFARELREEEAEQEAALKIRREHRAIAKATRRKRHGKGTFEDNMEEFLLAEELPSSMRQINPQGCIVAERFKSYQKRNMIPVPLEEKMWKKKGKLRYKIKEERNTKEIKLGTKLRA</sequence>
<accession>A0AAV5V163</accession>
<evidence type="ECO:0000256" key="7">
    <source>
        <dbReference type="SAM" id="MobiDB-lite"/>
    </source>
</evidence>
<keyword evidence="6" id="KW-0539">Nucleus</keyword>
<evidence type="ECO:0000313" key="8">
    <source>
        <dbReference type="EMBL" id="GMT11550.1"/>
    </source>
</evidence>
<feature type="non-terminal residue" evidence="8">
    <location>
        <position position="1"/>
    </location>
</feature>
<dbReference type="EMBL" id="BTSY01000001">
    <property type="protein sequence ID" value="GMT11550.1"/>
    <property type="molecule type" value="Genomic_DNA"/>
</dbReference>
<feature type="compositionally biased region" description="Basic and acidic residues" evidence="7">
    <location>
        <begin position="293"/>
        <end position="311"/>
    </location>
</feature>
<feature type="compositionally biased region" description="Basic and acidic residues" evidence="7">
    <location>
        <begin position="265"/>
        <end position="284"/>
    </location>
</feature>